<evidence type="ECO:0000313" key="1">
    <source>
        <dbReference type="EMBL" id="KAF5833364.1"/>
    </source>
</evidence>
<evidence type="ECO:0008006" key="3">
    <source>
        <dbReference type="Google" id="ProtNLM"/>
    </source>
</evidence>
<gene>
    <name evidence="1" type="ORF">DUNSADRAFT_10367</name>
</gene>
<comment type="caution">
    <text evidence="1">The sequence shown here is derived from an EMBL/GenBank/DDBJ whole genome shotgun (WGS) entry which is preliminary data.</text>
</comment>
<name>A0ABQ7GFH8_DUNSA</name>
<keyword evidence="2" id="KW-1185">Reference proteome</keyword>
<proteinExistence type="predicted"/>
<reference evidence="1" key="1">
    <citation type="submission" date="2017-08" db="EMBL/GenBank/DDBJ databases">
        <authorList>
            <person name="Polle J.E."/>
            <person name="Barry K."/>
            <person name="Cushman J."/>
            <person name="Schmutz J."/>
            <person name="Tran D."/>
            <person name="Hathwaick L.T."/>
            <person name="Yim W.C."/>
            <person name="Jenkins J."/>
            <person name="Mckie-Krisberg Z.M."/>
            <person name="Prochnik S."/>
            <person name="Lindquist E."/>
            <person name="Dockter R.B."/>
            <person name="Adam C."/>
            <person name="Molina H."/>
            <person name="Bunkerborg J."/>
            <person name="Jin E."/>
            <person name="Buchheim M."/>
            <person name="Magnuson J."/>
        </authorList>
    </citation>
    <scope>NUCLEOTIDE SEQUENCE</scope>
    <source>
        <strain evidence="1">CCAP 19/18</strain>
    </source>
</reference>
<dbReference type="EMBL" id="MU069815">
    <property type="protein sequence ID" value="KAF5833364.1"/>
    <property type="molecule type" value="Genomic_DNA"/>
</dbReference>
<protein>
    <recommendedName>
        <fullName evidence="3">Encoded protein</fullName>
    </recommendedName>
</protein>
<evidence type="ECO:0000313" key="2">
    <source>
        <dbReference type="Proteomes" id="UP000815325"/>
    </source>
</evidence>
<organism evidence="1 2">
    <name type="scientific">Dunaliella salina</name>
    <name type="common">Green alga</name>
    <name type="synonym">Protococcus salinus</name>
    <dbReference type="NCBI Taxonomy" id="3046"/>
    <lineage>
        <taxon>Eukaryota</taxon>
        <taxon>Viridiplantae</taxon>
        <taxon>Chlorophyta</taxon>
        <taxon>core chlorophytes</taxon>
        <taxon>Chlorophyceae</taxon>
        <taxon>CS clade</taxon>
        <taxon>Chlamydomonadales</taxon>
        <taxon>Dunaliellaceae</taxon>
        <taxon>Dunaliella</taxon>
    </lineage>
</organism>
<accession>A0ABQ7GFH8</accession>
<dbReference type="Proteomes" id="UP000815325">
    <property type="component" value="Unassembled WGS sequence"/>
</dbReference>
<sequence>MCGQINCNKRAEANCEGRVSHCTRCALGLLVHNPAQSDLRLRACRCCVQRVWVHLHTTWRWQMDCKGRASAGCNKYTEVTGGVPWVHTPLVHRPTSAARFKGGIEGEVHAEFRDML</sequence>